<evidence type="ECO:0000256" key="3">
    <source>
        <dbReference type="ARBA" id="ARBA00022475"/>
    </source>
</evidence>
<dbReference type="EMBL" id="JAXUIC010000009">
    <property type="protein sequence ID" value="KAK4571392.1"/>
    <property type="molecule type" value="Genomic_DNA"/>
</dbReference>
<dbReference type="InterPro" id="IPR032675">
    <property type="entry name" value="LRR_dom_sf"/>
</dbReference>
<dbReference type="FunFam" id="3.80.10.10:FF:001347">
    <property type="entry name" value="LRR receptor-like serine/threonine-protein kinase GSO2"/>
    <property type="match status" value="1"/>
</dbReference>
<dbReference type="PROSITE" id="PS51450">
    <property type="entry name" value="LRR"/>
    <property type="match status" value="2"/>
</dbReference>
<comment type="subcellular location">
    <subcellularLocation>
        <location evidence="1">Cell membrane</location>
        <topology evidence="1">Single-pass type I membrane protein</topology>
    </subcellularLocation>
</comment>
<keyword evidence="7" id="KW-0677">Repeat</keyword>
<accession>A0AAN7EGC6</accession>
<dbReference type="InterPro" id="IPR003591">
    <property type="entry name" value="Leu-rich_rpt_typical-subtyp"/>
</dbReference>
<dbReference type="SMART" id="SM00364">
    <property type="entry name" value="LRR_BAC"/>
    <property type="match status" value="4"/>
</dbReference>
<evidence type="ECO:0000256" key="10">
    <source>
        <dbReference type="ARBA" id="ARBA00023170"/>
    </source>
</evidence>
<dbReference type="PANTHER" id="PTHR48063:SF101">
    <property type="entry name" value="LRR RECEPTOR-LIKE SERINE_THREONINE-PROTEIN KINASE FLS2"/>
    <property type="match status" value="1"/>
</dbReference>
<dbReference type="SUPFAM" id="SSF52058">
    <property type="entry name" value="L domain-like"/>
    <property type="match status" value="3"/>
</dbReference>
<evidence type="ECO:0000313" key="15">
    <source>
        <dbReference type="Proteomes" id="UP001324115"/>
    </source>
</evidence>
<keyword evidence="9 13" id="KW-0472">Membrane</keyword>
<evidence type="ECO:0000256" key="11">
    <source>
        <dbReference type="ARBA" id="ARBA00023180"/>
    </source>
</evidence>
<evidence type="ECO:0000313" key="14">
    <source>
        <dbReference type="EMBL" id="KAK4571392.1"/>
    </source>
</evidence>
<evidence type="ECO:0000256" key="8">
    <source>
        <dbReference type="ARBA" id="ARBA00022989"/>
    </source>
</evidence>
<comment type="similarity">
    <text evidence="2">Belongs to the RLP family.</text>
</comment>
<feature type="transmembrane region" description="Helical" evidence="13">
    <location>
        <begin position="1112"/>
        <end position="1134"/>
    </location>
</feature>
<evidence type="ECO:0000256" key="13">
    <source>
        <dbReference type="SAM" id="Phobius"/>
    </source>
</evidence>
<dbReference type="FunFam" id="3.80.10.10:FF:000111">
    <property type="entry name" value="LRR receptor-like serine/threonine-protein kinase ERECTA"/>
    <property type="match status" value="1"/>
</dbReference>
<gene>
    <name evidence="14" type="ORF">RGQ29_029990</name>
</gene>
<dbReference type="PANTHER" id="PTHR48063">
    <property type="entry name" value="LRR RECEPTOR-LIKE KINASE"/>
    <property type="match status" value="1"/>
</dbReference>
<proteinExistence type="inferred from homology"/>
<sequence length="1173" mass="130896">MPRELVSHESTVVLHLLQELYNGKLHHLTFLDLSGNDFNESPIPKFIGSLSNFKYLDLSCANLSGPVPHQLENLSHLQYLNLGWNDLKIFNAFPRFNYSKSFAPLEILDLCHNQLVHIPKSFGDTCTLHELYLSSNNLNVQLVELVNNLSECAKNSLEVLDLSLNQITGSFPNFAIFPSLKDAHLSHYKLNEVLSVSSSFLQGVISESLFSNLSKLHSLFLFNNSLSLEFSFDGVPPFQLDVMYLTSCNLGPRFPNWIRTQRKLSFLDISDVNNSDTIPDEWLEDLPPTIRVLNLSSNQIHGRLPNVSAKRLNIQGPLPLFPTNLTILKLSKNQFLGSISSLCKINGQLLTLLDLSHNILSGQLPNCFMHLHKLIILDLAGNNFFGEVPSSLGSLSQLQTLRLNDNNFSGNLPSSLRNCSSLIIMDLGNNRFSGKIPAWIGEGLLRLIFLLLGSNKFYGSIPLHLCWLKHLQILDLCLNDISRIIPQCINNFTAMAQKGKFSIDIVVTIIHGSFHGEAKMKTRIAATGKEFIAAGKQAMYSSLIFRVIQKKHNLCKEIYVLLSSLSLSDNKLGGQLVDFINSLSGCAKDSLEMLDLSSNQITGSLPDFSIFPSLKRLYLASNNITGTVPKGIGNLHQLEHFDISSNSLHGVVTEVHLSNLSNLWFLDLSNSSLALELNFNWVPPFQLRVIYFAYCKLGPRFPSWLRTQWNISILDISDTGISDKIPKWFFDLPPTLQYLDMSGNRLEGLLHLFVFPAKMTVLSIAENRFSGTASSVCKIRGGILNFLDLSDNLLSGHLPNCFMHLRKLLILNLAGNNFTGEIPSSFGSLSQLHTLNLRNNSFSGELPLPLKNCSLLKFVDLGNNKFSGSVPAWIGEGLPLLNILILRSNKFGGSISLNLCWLKYLRILDLSVNNISGTIPQCFNNFTAMAQKGDLFSGIIGKEFVNDATVIMKGRELEYGKYLGLLKIINLASNKLTGKVPSEISSLLELVVLNISRNELIGEIPQMIGQLKQLQSLDMSRNQFSNEIPSSMSELHFLSDLDLSYNNLSGKIPSGTQLQSFDAVDFTGNWALCGPPLPNKCPGEETPNQSDQPTDHDGNEDNEKDGDEFEKWFFAAAGFGFFIGFWGICGPLLFKSSWRDAYFLFLDNIKDWLYATKLAMCMKRLRSKFKNQG</sequence>
<evidence type="ECO:0000256" key="5">
    <source>
        <dbReference type="ARBA" id="ARBA00022692"/>
    </source>
</evidence>
<dbReference type="GO" id="GO:0005886">
    <property type="term" value="C:plasma membrane"/>
    <property type="evidence" value="ECO:0007669"/>
    <property type="project" value="UniProtKB-SubCell"/>
</dbReference>
<dbReference type="AlphaFoldDB" id="A0AAN7EGC6"/>
<dbReference type="FunFam" id="3.80.10.10:FF:000413">
    <property type="entry name" value="Inactive leucine-rich repeat receptor-like protein kinase"/>
    <property type="match status" value="1"/>
</dbReference>
<comment type="caution">
    <text evidence="14">The sequence shown here is derived from an EMBL/GenBank/DDBJ whole genome shotgun (WGS) entry which is preliminary data.</text>
</comment>
<dbReference type="Pfam" id="PF13855">
    <property type="entry name" value="LRR_8"/>
    <property type="match status" value="1"/>
</dbReference>
<evidence type="ECO:0000256" key="7">
    <source>
        <dbReference type="ARBA" id="ARBA00022737"/>
    </source>
</evidence>
<organism evidence="14 15">
    <name type="scientific">Quercus rubra</name>
    <name type="common">Northern red oak</name>
    <name type="synonym">Quercus borealis</name>
    <dbReference type="NCBI Taxonomy" id="3512"/>
    <lineage>
        <taxon>Eukaryota</taxon>
        <taxon>Viridiplantae</taxon>
        <taxon>Streptophyta</taxon>
        <taxon>Embryophyta</taxon>
        <taxon>Tracheophyta</taxon>
        <taxon>Spermatophyta</taxon>
        <taxon>Magnoliopsida</taxon>
        <taxon>eudicotyledons</taxon>
        <taxon>Gunneridae</taxon>
        <taxon>Pentapetalae</taxon>
        <taxon>rosids</taxon>
        <taxon>fabids</taxon>
        <taxon>Fagales</taxon>
        <taxon>Fagaceae</taxon>
        <taxon>Quercus</taxon>
    </lineage>
</organism>
<keyword evidence="15" id="KW-1185">Reference proteome</keyword>
<feature type="region of interest" description="Disordered" evidence="12">
    <location>
        <begin position="1077"/>
        <end position="1104"/>
    </location>
</feature>
<dbReference type="Proteomes" id="UP001324115">
    <property type="component" value="Unassembled WGS sequence"/>
</dbReference>
<name>A0AAN7EGC6_QUERU</name>
<dbReference type="SMART" id="SM00369">
    <property type="entry name" value="LRR_TYP"/>
    <property type="match status" value="10"/>
</dbReference>
<evidence type="ECO:0000256" key="4">
    <source>
        <dbReference type="ARBA" id="ARBA00022614"/>
    </source>
</evidence>
<dbReference type="Pfam" id="PF13516">
    <property type="entry name" value="LRR_6"/>
    <property type="match status" value="2"/>
</dbReference>
<keyword evidence="5 13" id="KW-0812">Transmembrane</keyword>
<reference evidence="14 15" key="1">
    <citation type="journal article" date="2023" name="G3 (Bethesda)">
        <title>A haplotype-resolved chromosome-scale genome for Quercus rubra L. provides insights into the genetics of adaptive traits for red oak species.</title>
        <authorList>
            <person name="Kapoor B."/>
            <person name="Jenkins J."/>
            <person name="Schmutz J."/>
            <person name="Zhebentyayeva T."/>
            <person name="Kuelheim C."/>
            <person name="Coggeshall M."/>
            <person name="Heim C."/>
            <person name="Lasky J.R."/>
            <person name="Leites L."/>
            <person name="Islam-Faridi N."/>
            <person name="Romero-Severson J."/>
            <person name="DeLeo V.L."/>
            <person name="Lucas S.M."/>
            <person name="Lazic D."/>
            <person name="Gailing O."/>
            <person name="Carlson J."/>
            <person name="Staton M."/>
        </authorList>
    </citation>
    <scope>NUCLEOTIDE SEQUENCE [LARGE SCALE GENOMIC DNA]</scope>
    <source>
        <strain evidence="14">Pseudo-F2</strain>
    </source>
</reference>
<evidence type="ECO:0000256" key="12">
    <source>
        <dbReference type="SAM" id="MobiDB-lite"/>
    </source>
</evidence>
<keyword evidence="4" id="KW-0433">Leucine-rich repeat</keyword>
<evidence type="ECO:0000256" key="2">
    <source>
        <dbReference type="ARBA" id="ARBA00009592"/>
    </source>
</evidence>
<keyword evidence="8 13" id="KW-1133">Transmembrane helix</keyword>
<keyword evidence="3" id="KW-1003">Cell membrane</keyword>
<keyword evidence="11" id="KW-0325">Glycoprotein</keyword>
<dbReference type="Gene3D" id="3.80.10.10">
    <property type="entry name" value="Ribonuclease Inhibitor"/>
    <property type="match status" value="6"/>
</dbReference>
<dbReference type="InterPro" id="IPR001611">
    <property type="entry name" value="Leu-rich_rpt"/>
</dbReference>
<evidence type="ECO:0000256" key="6">
    <source>
        <dbReference type="ARBA" id="ARBA00022729"/>
    </source>
</evidence>
<dbReference type="FunFam" id="3.80.10.10:FF:000041">
    <property type="entry name" value="LRR receptor-like serine/threonine-protein kinase ERECTA"/>
    <property type="match status" value="1"/>
</dbReference>
<evidence type="ECO:0000256" key="1">
    <source>
        <dbReference type="ARBA" id="ARBA00004251"/>
    </source>
</evidence>
<evidence type="ECO:0000256" key="9">
    <source>
        <dbReference type="ARBA" id="ARBA00023136"/>
    </source>
</evidence>
<keyword evidence="10" id="KW-0675">Receptor</keyword>
<keyword evidence="6" id="KW-0732">Signal</keyword>
<dbReference type="InterPro" id="IPR046956">
    <property type="entry name" value="RLP23-like"/>
</dbReference>
<protein>
    <submittedName>
        <fullName evidence="14">Uncharacterized protein</fullName>
    </submittedName>
</protein>
<dbReference type="Pfam" id="PF00560">
    <property type="entry name" value="LRR_1"/>
    <property type="match status" value="12"/>
</dbReference>
<dbReference type="SUPFAM" id="SSF52047">
    <property type="entry name" value="RNI-like"/>
    <property type="match status" value="1"/>
</dbReference>